<gene>
    <name evidence="4" type="ORF">E6K73_05390</name>
</gene>
<dbReference type="AlphaFoldDB" id="A0A538SJQ5"/>
<keyword evidence="2" id="KW-0732">Signal</keyword>
<evidence type="ECO:0000313" key="4">
    <source>
        <dbReference type="EMBL" id="TMQ51614.1"/>
    </source>
</evidence>
<feature type="region of interest" description="Disordered" evidence="1">
    <location>
        <begin position="447"/>
        <end position="493"/>
    </location>
</feature>
<name>A0A538SJQ5_UNCEI</name>
<evidence type="ECO:0000256" key="2">
    <source>
        <dbReference type="SAM" id="SignalP"/>
    </source>
</evidence>
<feature type="chain" id="PRO_5021814137" evidence="2">
    <location>
        <begin position="23"/>
        <end position="572"/>
    </location>
</feature>
<evidence type="ECO:0000313" key="5">
    <source>
        <dbReference type="Proteomes" id="UP000320184"/>
    </source>
</evidence>
<dbReference type="EMBL" id="VBOT01000064">
    <property type="protein sequence ID" value="TMQ51614.1"/>
    <property type="molecule type" value="Genomic_DNA"/>
</dbReference>
<dbReference type="Proteomes" id="UP000320184">
    <property type="component" value="Unassembled WGS sequence"/>
</dbReference>
<evidence type="ECO:0000256" key="1">
    <source>
        <dbReference type="SAM" id="MobiDB-lite"/>
    </source>
</evidence>
<accession>A0A538SJQ5</accession>
<feature type="domain" description="FlgD/Vpr Ig-like" evidence="3">
    <location>
        <begin position="495"/>
        <end position="559"/>
    </location>
</feature>
<proteinExistence type="predicted"/>
<feature type="signal peptide" evidence="2">
    <location>
        <begin position="1"/>
        <end position="22"/>
    </location>
</feature>
<evidence type="ECO:0000259" key="3">
    <source>
        <dbReference type="Pfam" id="PF13860"/>
    </source>
</evidence>
<feature type="compositionally biased region" description="Basic and acidic residues" evidence="1">
    <location>
        <begin position="463"/>
        <end position="474"/>
    </location>
</feature>
<comment type="caution">
    <text evidence="4">The sequence shown here is derived from an EMBL/GenBank/DDBJ whole genome shotgun (WGS) entry which is preliminary data.</text>
</comment>
<dbReference type="Gene3D" id="2.60.40.4070">
    <property type="match status" value="1"/>
</dbReference>
<dbReference type="Pfam" id="PF13860">
    <property type="entry name" value="FlgD_ig"/>
    <property type="match status" value="1"/>
</dbReference>
<organism evidence="4 5">
    <name type="scientific">Eiseniibacteriota bacterium</name>
    <dbReference type="NCBI Taxonomy" id="2212470"/>
    <lineage>
        <taxon>Bacteria</taxon>
        <taxon>Candidatus Eiseniibacteriota</taxon>
    </lineage>
</organism>
<protein>
    <submittedName>
        <fullName evidence="4">DUF4331 domain-containing protein</fullName>
    </submittedName>
</protein>
<dbReference type="Pfam" id="PF14224">
    <property type="entry name" value="DUF4331"/>
    <property type="match status" value="1"/>
</dbReference>
<reference evidence="4 5" key="1">
    <citation type="journal article" date="2019" name="Nat. Microbiol.">
        <title>Mediterranean grassland soil C-N compound turnover is dependent on rainfall and depth, and is mediated by genomically divergent microorganisms.</title>
        <authorList>
            <person name="Diamond S."/>
            <person name="Andeer P.F."/>
            <person name="Li Z."/>
            <person name="Crits-Christoph A."/>
            <person name="Burstein D."/>
            <person name="Anantharaman K."/>
            <person name="Lane K.R."/>
            <person name="Thomas B.C."/>
            <person name="Pan C."/>
            <person name="Northen T.R."/>
            <person name="Banfield J.F."/>
        </authorList>
    </citation>
    <scope>NUCLEOTIDE SEQUENCE [LARGE SCALE GENOMIC DNA]</scope>
    <source>
        <strain evidence="4">WS_3</strain>
    </source>
</reference>
<dbReference type="InterPro" id="IPR025566">
    <property type="entry name" value="DUF4331"/>
</dbReference>
<sequence>MRNRMFAAALLALGIGAATAFASSHSEAPGTSKDRLADDTDLYAWVTSDASNAVTIVGNWVPLIEPNSGPNFASFDDEVMYYINIDNVGDAQDNIRYEFTFKTTRANPNTFLYNTGVVTSFDDPDLNVRQTWSLNRIDHTGEHTLATDRPVAPNYVGPKSMPDYNRLAQSTIATLNDGTKIFVGPRDDPFFVDLGAVFDLLTIRKVPGDKGKGVDGVGGFDVMSIVLQIPKRLLTSDGKEPTATTGVIGIYDSAERFATRTINADGSIGLGGPEVQVSRLGNPLVNEVVIPLKDKDKFNHNKPTGDGAFLGYVTDPELPKLFNLIYGLPIPTTPRNDLVAVFLTGITGLNKPANPNQVPCEMLRLNMTIPPADHPKRLGVLEGDIAGFPNGRRLTDDVVDIEERAAAGGYVLTPDFNHDPANDLGDGVDANDVPLLPYFPYVAPPHSPFLHSHHPEQNGNAPRSDHDRDHDHGRPGFSRAGGPKLGLGGRNPGRSSSVLQFTLDRQAHVTLMVYDVQGRAVRTLVDQDAAEGTFRAQWDGRSDDGGDAGKGVFFARLTADGALVASRKVVIE</sequence>
<dbReference type="InterPro" id="IPR025965">
    <property type="entry name" value="FlgD/Vpr_Ig-like"/>
</dbReference>